<dbReference type="Proteomes" id="UP001310386">
    <property type="component" value="Unassembled WGS sequence"/>
</dbReference>
<keyword evidence="2" id="KW-1185">Reference proteome</keyword>
<comment type="caution">
    <text evidence="1">The sequence shown here is derived from an EMBL/GenBank/DDBJ whole genome shotgun (WGS) entry which is preliminary data.</text>
</comment>
<organism evidence="1 2">
    <name type="scientific">Ferviditalea candida</name>
    <dbReference type="NCBI Taxonomy" id="3108399"/>
    <lineage>
        <taxon>Bacteria</taxon>
        <taxon>Bacillati</taxon>
        <taxon>Bacillota</taxon>
        <taxon>Bacilli</taxon>
        <taxon>Bacillales</taxon>
        <taxon>Paenibacillaceae</taxon>
        <taxon>Ferviditalea</taxon>
    </lineage>
</organism>
<sequence>MFNQQYYQGSGIGMKQAYGAPVTSQYQGIQKQFQPTGTVQSFYNPSASAAGWNQSQQSFHSAGYKGNQTGHDQYLRADSVQPSNVQTRTVGQQYGTVSANIGSYSNFQTAQWGYSNPQSFHTANYKGNQQGHDQYLRADAVQPSNVQKFQSGYGSTGFQSVSTNQYQTQFQNQYQSPQSFHTANYRGNQAAHDQYLRADSVQPSYTQSGYQSWK</sequence>
<dbReference type="EMBL" id="JAYJLD010000025">
    <property type="protein sequence ID" value="MEB3102942.1"/>
    <property type="molecule type" value="Genomic_DNA"/>
</dbReference>
<dbReference type="RefSeq" id="WP_371755066.1">
    <property type="nucleotide sequence ID" value="NZ_JAYJLD010000025.1"/>
</dbReference>
<evidence type="ECO:0000313" key="1">
    <source>
        <dbReference type="EMBL" id="MEB3102942.1"/>
    </source>
</evidence>
<evidence type="ECO:0000313" key="2">
    <source>
        <dbReference type="Proteomes" id="UP001310386"/>
    </source>
</evidence>
<reference evidence="1" key="1">
    <citation type="submission" date="2023-12" db="EMBL/GenBank/DDBJ databases">
        <title>Fervidustalea candida gen. nov., sp. nov., a novel member of the family Paenibacillaceae isolated from a geothermal area.</title>
        <authorList>
            <person name="Li W.-J."/>
            <person name="Jiao J.-Y."/>
            <person name="Chen Y."/>
        </authorList>
    </citation>
    <scope>NUCLEOTIDE SEQUENCE</scope>
    <source>
        <strain evidence="1">SYSU GA230002</strain>
    </source>
</reference>
<gene>
    <name evidence="1" type="ORF">VF724_14895</name>
</gene>
<name>A0ABU5ZK92_9BACL</name>
<proteinExistence type="predicted"/>
<accession>A0ABU5ZK92</accession>
<protein>
    <submittedName>
        <fullName evidence="1">Uncharacterized protein</fullName>
    </submittedName>
</protein>